<comment type="caution">
    <text evidence="1">The sequence shown here is derived from an EMBL/GenBank/DDBJ whole genome shotgun (WGS) entry which is preliminary data.</text>
</comment>
<accession>A0AAV9MK51</accession>
<evidence type="ECO:0000313" key="1">
    <source>
        <dbReference type="EMBL" id="KAK4737225.1"/>
    </source>
</evidence>
<keyword evidence="2" id="KW-1185">Reference proteome</keyword>
<organism evidence="1 2">
    <name type="scientific">Solanum pinnatisectum</name>
    <name type="common">tansyleaf nightshade</name>
    <dbReference type="NCBI Taxonomy" id="50273"/>
    <lineage>
        <taxon>Eukaryota</taxon>
        <taxon>Viridiplantae</taxon>
        <taxon>Streptophyta</taxon>
        <taxon>Embryophyta</taxon>
        <taxon>Tracheophyta</taxon>
        <taxon>Spermatophyta</taxon>
        <taxon>Magnoliopsida</taxon>
        <taxon>eudicotyledons</taxon>
        <taxon>Gunneridae</taxon>
        <taxon>Pentapetalae</taxon>
        <taxon>asterids</taxon>
        <taxon>lamiids</taxon>
        <taxon>Solanales</taxon>
        <taxon>Solanaceae</taxon>
        <taxon>Solanoideae</taxon>
        <taxon>Solaneae</taxon>
        <taxon>Solanum</taxon>
    </lineage>
</organism>
<protein>
    <submittedName>
        <fullName evidence="1">Uncharacterized protein</fullName>
    </submittedName>
</protein>
<dbReference type="EMBL" id="JAWPEI010000001">
    <property type="protein sequence ID" value="KAK4737225.1"/>
    <property type="molecule type" value="Genomic_DNA"/>
</dbReference>
<dbReference type="Proteomes" id="UP001311915">
    <property type="component" value="Unassembled WGS sequence"/>
</dbReference>
<dbReference type="AlphaFoldDB" id="A0AAV9MK51"/>
<sequence length="107" mass="12176">MARLVIEERRVLTGSLHTAPDIEELFRRHRCGWMARPSGTYREEIVREFYVSYAATIRGSINKRAKPADQPPLEATLVRGCTVDISETTLRRFIYGPANTLPINTAE</sequence>
<reference evidence="1 2" key="1">
    <citation type="submission" date="2023-10" db="EMBL/GenBank/DDBJ databases">
        <title>Genome-Wide Identification Analysis in wild type Solanum Pinnatisectum Reveals Some Genes Defensing Phytophthora Infestans.</title>
        <authorList>
            <person name="Sun C."/>
        </authorList>
    </citation>
    <scope>NUCLEOTIDE SEQUENCE [LARGE SCALE GENOMIC DNA]</scope>
    <source>
        <strain evidence="1">LQN</strain>
        <tissue evidence="1">Leaf</tissue>
    </source>
</reference>
<gene>
    <name evidence="1" type="ORF">R3W88_000922</name>
</gene>
<evidence type="ECO:0000313" key="2">
    <source>
        <dbReference type="Proteomes" id="UP001311915"/>
    </source>
</evidence>
<proteinExistence type="predicted"/>
<name>A0AAV9MK51_9SOLN</name>